<reference evidence="7" key="1">
    <citation type="submission" date="2017-01" db="EMBL/GenBank/DDBJ databases">
        <title>Comparative genomics of anhydrobiosis in the tardigrade Hypsibius dujardini.</title>
        <authorList>
            <person name="Yoshida Y."/>
            <person name="Koutsovoulos G."/>
            <person name="Laetsch D."/>
            <person name="Stevens L."/>
            <person name="Kumar S."/>
            <person name="Horikawa D."/>
            <person name="Ishino K."/>
            <person name="Komine S."/>
            <person name="Tomita M."/>
            <person name="Blaxter M."/>
            <person name="Arakawa K."/>
        </authorList>
    </citation>
    <scope>NUCLEOTIDE SEQUENCE [LARGE SCALE GENOMIC DNA]</scope>
    <source>
        <strain evidence="7">Z151</strain>
    </source>
</reference>
<evidence type="ECO:0000313" key="7">
    <source>
        <dbReference type="Proteomes" id="UP000192578"/>
    </source>
</evidence>
<dbReference type="OrthoDB" id="412814at2759"/>
<dbReference type="PANTHER" id="PTHR11963:SF4">
    <property type="entry name" value="AMINOPEPTIDASE NPEPL1-RELATED"/>
    <property type="match status" value="1"/>
</dbReference>
<evidence type="ECO:0000256" key="4">
    <source>
        <dbReference type="ARBA" id="ARBA00022801"/>
    </source>
</evidence>
<evidence type="ECO:0000256" key="1">
    <source>
        <dbReference type="ARBA" id="ARBA00009528"/>
    </source>
</evidence>
<keyword evidence="4" id="KW-0378">Hydrolase</keyword>
<proteinExistence type="inferred from homology"/>
<dbReference type="Proteomes" id="UP000192578">
    <property type="component" value="Unassembled WGS sequence"/>
</dbReference>
<gene>
    <name evidence="6" type="ORF">BV898_05711</name>
</gene>
<evidence type="ECO:0000256" key="2">
    <source>
        <dbReference type="ARBA" id="ARBA00022438"/>
    </source>
</evidence>
<evidence type="ECO:0000256" key="3">
    <source>
        <dbReference type="ARBA" id="ARBA00022670"/>
    </source>
</evidence>
<organism evidence="6 7">
    <name type="scientific">Hypsibius exemplaris</name>
    <name type="common">Freshwater tardigrade</name>
    <dbReference type="NCBI Taxonomy" id="2072580"/>
    <lineage>
        <taxon>Eukaryota</taxon>
        <taxon>Metazoa</taxon>
        <taxon>Ecdysozoa</taxon>
        <taxon>Tardigrada</taxon>
        <taxon>Eutardigrada</taxon>
        <taxon>Parachela</taxon>
        <taxon>Hypsibioidea</taxon>
        <taxon>Hypsibiidae</taxon>
        <taxon>Hypsibius</taxon>
    </lineage>
</organism>
<dbReference type="AlphaFoldDB" id="A0A1W0WZ34"/>
<dbReference type="PRINTS" id="PR00481">
    <property type="entry name" value="LAMNOPPTDASE"/>
</dbReference>
<name>A0A1W0WZ34_HYPEX</name>
<feature type="domain" description="Cytosol aminopeptidase" evidence="5">
    <location>
        <begin position="75"/>
        <end position="141"/>
    </location>
</feature>
<dbReference type="EMBL" id="MTYJ01000031">
    <property type="protein sequence ID" value="OQV20425.1"/>
    <property type="molecule type" value="Genomic_DNA"/>
</dbReference>
<dbReference type="Gene3D" id="3.40.630.10">
    <property type="entry name" value="Zn peptidases"/>
    <property type="match status" value="1"/>
</dbReference>
<dbReference type="GO" id="GO:0030145">
    <property type="term" value="F:manganese ion binding"/>
    <property type="evidence" value="ECO:0007669"/>
    <property type="project" value="InterPro"/>
</dbReference>
<evidence type="ECO:0000259" key="5">
    <source>
        <dbReference type="Pfam" id="PF00883"/>
    </source>
</evidence>
<dbReference type="PANTHER" id="PTHR11963">
    <property type="entry name" value="LEUCINE AMINOPEPTIDASE-RELATED"/>
    <property type="match status" value="1"/>
</dbReference>
<protein>
    <submittedName>
        <fullName evidence="6">Aminopeptidase NPEPL1</fullName>
    </submittedName>
</protein>
<keyword evidence="2 6" id="KW-0031">Aminopeptidase</keyword>
<dbReference type="GO" id="GO:0006508">
    <property type="term" value="P:proteolysis"/>
    <property type="evidence" value="ECO:0007669"/>
    <property type="project" value="UniProtKB-KW"/>
</dbReference>
<dbReference type="InterPro" id="IPR011356">
    <property type="entry name" value="Leucine_aapep/pepB"/>
</dbReference>
<comment type="caution">
    <text evidence="6">The sequence shown here is derived from an EMBL/GenBank/DDBJ whole genome shotgun (WGS) entry which is preliminary data.</text>
</comment>
<dbReference type="GO" id="GO:0005737">
    <property type="term" value="C:cytoplasm"/>
    <property type="evidence" value="ECO:0007669"/>
    <property type="project" value="InterPro"/>
</dbReference>
<comment type="similarity">
    <text evidence="1">Belongs to the peptidase M17 family.</text>
</comment>
<dbReference type="SUPFAM" id="SSF53187">
    <property type="entry name" value="Zn-dependent exopeptidases"/>
    <property type="match status" value="1"/>
</dbReference>
<sequence>MIVCFPQDVLNLGCAVVRAFPLYSAKTVSVFAVKAVQDSAHLLPGTPNRDTRTTADTNESRVIVEFIVIPNISASAGVLGALQAAVRSGFDQELYAVLCIAENSMSADATRPDDIIYSYSGKSIEINNTDVEGPLVLADGVRSL</sequence>
<dbReference type="Pfam" id="PF00883">
    <property type="entry name" value="Peptidase_M17"/>
    <property type="match status" value="1"/>
</dbReference>
<dbReference type="Gene3D" id="3.40.50.10590">
    <property type="entry name" value="Zn-dependent exopeptidases"/>
    <property type="match status" value="1"/>
</dbReference>
<keyword evidence="3" id="KW-0645">Protease</keyword>
<accession>A0A1W0WZ34</accession>
<keyword evidence="7" id="KW-1185">Reference proteome</keyword>
<dbReference type="InterPro" id="IPR000819">
    <property type="entry name" value="Peptidase_M17_C"/>
</dbReference>
<evidence type="ECO:0000313" key="6">
    <source>
        <dbReference type="EMBL" id="OQV20425.1"/>
    </source>
</evidence>
<dbReference type="GO" id="GO:0070006">
    <property type="term" value="F:metalloaminopeptidase activity"/>
    <property type="evidence" value="ECO:0007669"/>
    <property type="project" value="InterPro"/>
</dbReference>